<evidence type="ECO:0000313" key="4">
    <source>
        <dbReference type="EMBL" id="KAK9840910.1"/>
    </source>
</evidence>
<keyword evidence="5" id="KW-1185">Reference proteome</keyword>
<dbReference type="GO" id="GO:0016881">
    <property type="term" value="F:acid-amino acid ligase activity"/>
    <property type="evidence" value="ECO:0007669"/>
    <property type="project" value="InterPro"/>
</dbReference>
<sequence length="815" mass="88755">MLEDGELFPVDDAAVDEPEATGFSEDDYVRDATGDDGHLSEVTPAGALGTDLSPDLAPDELAELLARAELPEEEGDGELDEEGAGFDGELDEEVDIEREAPELLEPPERRYILSDLLELAGYEPGERSNVAVTGIQTDVTQVLPGDLFVCVECDGRDGHDDAAEAVERGAAAVVAAREVADVAGGTEVLVMPDVPDAVSRLAVAFYDAPSEKMTVVGVVGSAGKSTTSWYVRGIFEDWALPGTDPPRVCVVGMAGSLENAVDVLRMDRQGDLWEPEEEDPTLDRDCSAPFHLAPYVGKPPPPAEAPDALEIQKLLAGMADRGADVAVVECASEGLDQGRLDAVDFDVLVHTNVMELSGYVDVPPLEQCAATQARLFRRLYDPQRQRAVINLDDPFAALMQEAASAVPVVTYSLYNRDADVSVERLRLNMEETQVLVRTPVGTLQINSPLVGRQNVYNILAAVATGLATTVRGQPVPLKTIVEGIEATEDVPGRMHVIDEEQPFGVIVDSASTPVALSRLLDDVRDLQFMPRMVGGRVGTKIRRIILVVGCKGDRPAALRPLMGEVAHYKADIVILTNDNPRDVPPNEIVSDTVAGYSEYILKHNAIESSAYSPGFLQDPGRTAWTSLPFYWDACYQHKRYVMEDRWMAIRWAIGTARENDCVVIAGKGQEDFQDILTGGEIARGWFDDKVEARNAVVRVAQIFDARWLDRRDLPWVEPGERKRARFTRPGIFRRTFEKQLESYPLYGPTARRSRGDSDFRDASDAGAWGAAGGGVEDGDADGDGEQARGLEGEPRDVLQAVGAGRMGPWEEEEEE</sequence>
<gene>
    <name evidence="4" type="ORF">WJX81_000011</name>
</gene>
<evidence type="ECO:0000313" key="5">
    <source>
        <dbReference type="Proteomes" id="UP001445335"/>
    </source>
</evidence>
<dbReference type="Pfam" id="PF02875">
    <property type="entry name" value="Mur_ligase_C"/>
    <property type="match status" value="1"/>
</dbReference>
<protein>
    <submittedName>
        <fullName evidence="4">Uncharacterized protein</fullName>
    </submittedName>
</protein>
<dbReference type="Gene3D" id="3.40.1390.10">
    <property type="entry name" value="MurE/MurF, N-terminal domain"/>
    <property type="match status" value="1"/>
</dbReference>
<feature type="region of interest" description="Disordered" evidence="1">
    <location>
        <begin position="1"/>
        <end position="55"/>
    </location>
</feature>
<evidence type="ECO:0000259" key="2">
    <source>
        <dbReference type="Pfam" id="PF02875"/>
    </source>
</evidence>
<dbReference type="GO" id="GO:0005524">
    <property type="term" value="F:ATP binding"/>
    <property type="evidence" value="ECO:0007669"/>
    <property type="project" value="InterPro"/>
</dbReference>
<dbReference type="PANTHER" id="PTHR23135">
    <property type="entry name" value="MUR LIGASE FAMILY MEMBER"/>
    <property type="match status" value="1"/>
</dbReference>
<dbReference type="InterPro" id="IPR004101">
    <property type="entry name" value="Mur_ligase_C"/>
</dbReference>
<organism evidence="4 5">
    <name type="scientific">Elliptochloris bilobata</name>
    <dbReference type="NCBI Taxonomy" id="381761"/>
    <lineage>
        <taxon>Eukaryota</taxon>
        <taxon>Viridiplantae</taxon>
        <taxon>Chlorophyta</taxon>
        <taxon>core chlorophytes</taxon>
        <taxon>Trebouxiophyceae</taxon>
        <taxon>Trebouxiophyceae incertae sedis</taxon>
        <taxon>Elliptochloris clade</taxon>
        <taxon>Elliptochloris</taxon>
    </lineage>
</organism>
<reference evidence="4 5" key="1">
    <citation type="journal article" date="2024" name="Nat. Commun.">
        <title>Phylogenomics reveals the evolutionary origins of lichenization in chlorophyte algae.</title>
        <authorList>
            <person name="Puginier C."/>
            <person name="Libourel C."/>
            <person name="Otte J."/>
            <person name="Skaloud P."/>
            <person name="Haon M."/>
            <person name="Grisel S."/>
            <person name="Petersen M."/>
            <person name="Berrin J.G."/>
            <person name="Delaux P.M."/>
            <person name="Dal Grande F."/>
            <person name="Keller J."/>
        </authorList>
    </citation>
    <scope>NUCLEOTIDE SEQUENCE [LARGE SCALE GENOMIC DNA]</scope>
    <source>
        <strain evidence="4 5">SAG 245.80</strain>
    </source>
</reference>
<dbReference type="PANTHER" id="PTHR23135:SF4">
    <property type="entry name" value="UDP-N-ACETYLMURAMOYL-L-ALANYL-D-GLUTAMATE--2,6-DIAMINOPIMELATE LIGASE MURE HOMOLOG, CHLOROPLASTIC"/>
    <property type="match status" value="1"/>
</dbReference>
<evidence type="ECO:0000256" key="1">
    <source>
        <dbReference type="SAM" id="MobiDB-lite"/>
    </source>
</evidence>
<feature type="region of interest" description="Disordered" evidence="1">
    <location>
        <begin position="747"/>
        <end position="815"/>
    </location>
</feature>
<comment type="caution">
    <text evidence="4">The sequence shown here is derived from an EMBL/GenBank/DDBJ whole genome shotgun (WGS) entry which is preliminary data.</text>
</comment>
<accession>A0AAW1S4B9</accession>
<dbReference type="Pfam" id="PF08245">
    <property type="entry name" value="Mur_ligase_M"/>
    <property type="match status" value="1"/>
</dbReference>
<dbReference type="Gene3D" id="3.40.1190.10">
    <property type="entry name" value="Mur-like, catalytic domain"/>
    <property type="match status" value="1"/>
</dbReference>
<feature type="compositionally biased region" description="Acidic residues" evidence="1">
    <location>
        <begin position="71"/>
        <end position="92"/>
    </location>
</feature>
<dbReference type="AlphaFoldDB" id="A0AAW1S4B9"/>
<feature type="compositionally biased region" description="Acidic residues" evidence="1">
    <location>
        <begin position="13"/>
        <end position="26"/>
    </location>
</feature>
<dbReference type="InterPro" id="IPR036615">
    <property type="entry name" value="Mur_ligase_C_dom_sf"/>
</dbReference>
<evidence type="ECO:0000259" key="3">
    <source>
        <dbReference type="Pfam" id="PF08245"/>
    </source>
</evidence>
<dbReference type="EMBL" id="JALJOU010000011">
    <property type="protein sequence ID" value="KAK9840910.1"/>
    <property type="molecule type" value="Genomic_DNA"/>
</dbReference>
<feature type="domain" description="Mur ligase C-terminal" evidence="2">
    <location>
        <begin position="492"/>
        <end position="595"/>
    </location>
</feature>
<feature type="domain" description="Mur ligase central" evidence="3">
    <location>
        <begin position="219"/>
        <end position="464"/>
    </location>
</feature>
<dbReference type="SUPFAM" id="SSF53623">
    <property type="entry name" value="MurD-like peptide ligases, catalytic domain"/>
    <property type="match status" value="1"/>
</dbReference>
<feature type="compositionally biased region" description="Basic and acidic residues" evidence="1">
    <location>
        <begin position="785"/>
        <end position="796"/>
    </location>
</feature>
<feature type="compositionally biased region" description="Basic and acidic residues" evidence="1">
    <location>
        <begin position="753"/>
        <end position="763"/>
    </location>
</feature>
<dbReference type="Proteomes" id="UP001445335">
    <property type="component" value="Unassembled WGS sequence"/>
</dbReference>
<feature type="compositionally biased region" description="Basic and acidic residues" evidence="1">
    <location>
        <begin position="27"/>
        <end position="39"/>
    </location>
</feature>
<dbReference type="SUPFAM" id="SSF53244">
    <property type="entry name" value="MurD-like peptide ligases, peptide-binding domain"/>
    <property type="match status" value="1"/>
</dbReference>
<dbReference type="SUPFAM" id="SSF63418">
    <property type="entry name" value="MurE/MurF N-terminal domain"/>
    <property type="match status" value="1"/>
</dbReference>
<dbReference type="InterPro" id="IPR013221">
    <property type="entry name" value="Mur_ligase_cen"/>
</dbReference>
<feature type="region of interest" description="Disordered" evidence="1">
    <location>
        <begin position="67"/>
        <end position="92"/>
    </location>
</feature>
<dbReference type="InterPro" id="IPR036565">
    <property type="entry name" value="Mur-like_cat_sf"/>
</dbReference>
<proteinExistence type="predicted"/>
<dbReference type="Gene3D" id="3.90.190.20">
    <property type="entry name" value="Mur ligase, C-terminal domain"/>
    <property type="match status" value="1"/>
</dbReference>
<dbReference type="InterPro" id="IPR035911">
    <property type="entry name" value="MurE/MurF_N"/>
</dbReference>
<name>A0AAW1S4B9_9CHLO</name>